<feature type="domain" description="Peptidase S8/S53" evidence="6">
    <location>
        <begin position="88"/>
        <end position="301"/>
    </location>
</feature>
<keyword evidence="8" id="KW-1185">Reference proteome</keyword>
<dbReference type="STRING" id="357809.Cphy_1576"/>
<dbReference type="PANTHER" id="PTHR43806">
    <property type="entry name" value="PEPTIDASE S8"/>
    <property type="match status" value="1"/>
</dbReference>
<evidence type="ECO:0000256" key="1">
    <source>
        <dbReference type="ARBA" id="ARBA00011073"/>
    </source>
</evidence>
<dbReference type="Pfam" id="PF00082">
    <property type="entry name" value="Peptidase_S8"/>
    <property type="match status" value="2"/>
</dbReference>
<accession>A9KQN7</accession>
<keyword evidence="3" id="KW-0378">Hydrolase</keyword>
<dbReference type="CDD" id="cd07478">
    <property type="entry name" value="Peptidases_S8_CspA-like"/>
    <property type="match status" value="1"/>
</dbReference>
<dbReference type="InterPro" id="IPR023827">
    <property type="entry name" value="Peptidase_S8_Asp-AS"/>
</dbReference>
<evidence type="ECO:0000259" key="6">
    <source>
        <dbReference type="Pfam" id="PF00082"/>
    </source>
</evidence>
<dbReference type="EMBL" id="CP000885">
    <property type="protein sequence ID" value="ABX41950.1"/>
    <property type="molecule type" value="Genomic_DNA"/>
</dbReference>
<dbReference type="OrthoDB" id="1757800at2"/>
<dbReference type="KEGG" id="cpy:Cphy_1576"/>
<dbReference type="RefSeq" id="WP_012199604.1">
    <property type="nucleotide sequence ID" value="NC_010001.1"/>
</dbReference>
<keyword evidence="4" id="KW-0720">Serine protease</keyword>
<dbReference type="PRINTS" id="PR00723">
    <property type="entry name" value="SUBTILISIN"/>
</dbReference>
<evidence type="ECO:0000256" key="3">
    <source>
        <dbReference type="ARBA" id="ARBA00022801"/>
    </source>
</evidence>
<evidence type="ECO:0000256" key="4">
    <source>
        <dbReference type="ARBA" id="ARBA00022825"/>
    </source>
</evidence>
<dbReference type="InterPro" id="IPR000209">
    <property type="entry name" value="Peptidase_S8/S53_dom"/>
</dbReference>
<dbReference type="AlphaFoldDB" id="A9KQN7"/>
<dbReference type="InterPro" id="IPR017310">
    <property type="entry name" value="Pept_S8A_subtilisin_clostridia"/>
</dbReference>
<comment type="caution">
    <text evidence="5">Lacks conserved residue(s) required for the propagation of feature annotation.</text>
</comment>
<evidence type="ECO:0000313" key="8">
    <source>
        <dbReference type="Proteomes" id="UP000000370"/>
    </source>
</evidence>
<dbReference type="Gene3D" id="2.60.120.1290">
    <property type="match status" value="1"/>
</dbReference>
<evidence type="ECO:0000256" key="2">
    <source>
        <dbReference type="ARBA" id="ARBA00022670"/>
    </source>
</evidence>
<dbReference type="GO" id="GO:0006508">
    <property type="term" value="P:proteolysis"/>
    <property type="evidence" value="ECO:0007669"/>
    <property type="project" value="UniProtKB-KW"/>
</dbReference>
<feature type="domain" description="Peptidase S8/S53" evidence="6">
    <location>
        <begin position="420"/>
        <end position="546"/>
    </location>
</feature>
<dbReference type="PANTHER" id="PTHR43806:SF11">
    <property type="entry name" value="CEREVISIN-RELATED"/>
    <property type="match status" value="1"/>
</dbReference>
<sequence length="559" mass="62178">MVDEIINEDYMDLIIPDALLENFKYATNKSYITDKYTLVNVPKETIDVCNLGEIYTFVPKILTTESTIVLDETGVTKYRYEPEYELYGTGVLIGIIDSGINYLHPAFRHNDNTTKIQAIWDQTLNKEATSGKDTEFSYGTIYTKDDINYALTQPNPLAIVPTDDELGHGTMIAGIAVGSEDEENEFSGVAPLSKIVVVKLKQAKNIIKDIFSVPNDKICYQESDIMKGIRFVFETAKRLDRPLVICIALGTNQGGNYTLGPLTDFLEFITLFPGLCSVISGGNEGNTGRHFSSNLTAQNSIIDILFQVGEKDKNFLLEIWPQFNQRVSLELISPSGEIKTNITLDLINILEHKFYMGKTFICINDIVSERRRGNQLILIRFENMQSGLWTIRYSNLDKFDTELNAFFPSGNLLSNDTYFIDSDSFTTITSPGNSITPITITSYNSIDGNISVFSSKGYSRDGEVKPDLAAPGENITAPFQNDSYVNTNGTGAAAAVVSGIVALIFEWSITKGNYTKLSGAEIKTLLIQGAQRDPNMEYPNKTWGYGKIDLVGFFDKLTI</sequence>
<evidence type="ECO:0000256" key="5">
    <source>
        <dbReference type="PROSITE-ProRule" id="PRU01240"/>
    </source>
</evidence>
<protein>
    <submittedName>
        <fullName evidence="7">Peptidase S8 and S53 subtilisin kexin sedolisin</fullName>
    </submittedName>
</protein>
<dbReference type="Proteomes" id="UP000000370">
    <property type="component" value="Chromosome"/>
</dbReference>
<dbReference type="InterPro" id="IPR015500">
    <property type="entry name" value="Peptidase_S8_subtilisin-rel"/>
</dbReference>
<dbReference type="Gene3D" id="3.40.50.200">
    <property type="entry name" value="Peptidase S8/S53 domain"/>
    <property type="match status" value="1"/>
</dbReference>
<comment type="similarity">
    <text evidence="1 5">Belongs to the peptidase S8 family.</text>
</comment>
<keyword evidence="2" id="KW-0645">Protease</keyword>
<dbReference type="InterPro" id="IPR036852">
    <property type="entry name" value="Peptidase_S8/S53_dom_sf"/>
</dbReference>
<name>A9KQN7_LACP7</name>
<organism evidence="7 8">
    <name type="scientific">Lachnoclostridium phytofermentans (strain ATCC 700394 / DSM 18823 / ISDg)</name>
    <name type="common">Clostridium phytofermentans</name>
    <dbReference type="NCBI Taxonomy" id="357809"/>
    <lineage>
        <taxon>Bacteria</taxon>
        <taxon>Bacillati</taxon>
        <taxon>Bacillota</taxon>
        <taxon>Clostridia</taxon>
        <taxon>Lachnospirales</taxon>
        <taxon>Lachnospiraceae</taxon>
    </lineage>
</organism>
<dbReference type="SUPFAM" id="SSF52743">
    <property type="entry name" value="Subtilisin-like"/>
    <property type="match status" value="1"/>
</dbReference>
<dbReference type="PROSITE" id="PS00137">
    <property type="entry name" value="SUBTILASE_HIS"/>
    <property type="match status" value="1"/>
</dbReference>
<dbReference type="InterPro" id="IPR050131">
    <property type="entry name" value="Peptidase_S8_subtilisin-like"/>
</dbReference>
<gene>
    <name evidence="7" type="ordered locus">Cphy_1576</name>
</gene>
<dbReference type="eggNOG" id="COG1404">
    <property type="taxonomic scope" value="Bacteria"/>
</dbReference>
<dbReference type="PROSITE" id="PS00136">
    <property type="entry name" value="SUBTILASE_ASP"/>
    <property type="match status" value="1"/>
</dbReference>
<dbReference type="PIRSF" id="PIRSF037894">
    <property type="entry name" value="Subtilisin_rel_CspABC"/>
    <property type="match status" value="1"/>
</dbReference>
<evidence type="ECO:0000313" key="7">
    <source>
        <dbReference type="EMBL" id="ABX41950.1"/>
    </source>
</evidence>
<dbReference type="PROSITE" id="PS51892">
    <property type="entry name" value="SUBTILASE"/>
    <property type="match status" value="1"/>
</dbReference>
<dbReference type="InterPro" id="IPR022398">
    <property type="entry name" value="Peptidase_S8_His-AS"/>
</dbReference>
<dbReference type="GO" id="GO:0004252">
    <property type="term" value="F:serine-type endopeptidase activity"/>
    <property type="evidence" value="ECO:0007669"/>
    <property type="project" value="InterPro"/>
</dbReference>
<proteinExistence type="inferred from homology"/>
<dbReference type="HOGENOM" id="CLU_025670_0_0_9"/>
<reference evidence="8" key="1">
    <citation type="submission" date="2007-11" db="EMBL/GenBank/DDBJ databases">
        <title>Complete genome sequence of Clostridium phytofermentans ISDg.</title>
        <authorList>
            <person name="Leschine S.B."/>
            <person name="Warnick T.A."/>
            <person name="Blanchard J.L."/>
            <person name="Schnell D.J."/>
            <person name="Petit E.L."/>
            <person name="LaTouf W.G."/>
            <person name="Copeland A."/>
            <person name="Lucas S."/>
            <person name="Lapidus A."/>
            <person name="Barry K."/>
            <person name="Glavina del Rio T."/>
            <person name="Dalin E."/>
            <person name="Tice H."/>
            <person name="Pitluck S."/>
            <person name="Kiss H."/>
            <person name="Brettin T."/>
            <person name="Bruce D."/>
            <person name="Detter J.C."/>
            <person name="Han C."/>
            <person name="Kuske C."/>
            <person name="Schmutz J."/>
            <person name="Larimer F."/>
            <person name="Land M."/>
            <person name="Hauser L."/>
            <person name="Kyrpides N."/>
            <person name="Kim E.A."/>
            <person name="Richardson P."/>
        </authorList>
    </citation>
    <scope>NUCLEOTIDE SEQUENCE [LARGE SCALE GENOMIC DNA]</scope>
    <source>
        <strain evidence="8">ATCC 700394 / DSM 18823 / ISDg</strain>
    </source>
</reference>
<dbReference type="InterPro" id="IPR034045">
    <property type="entry name" value="Pep_S8_CspA-like"/>
</dbReference>